<dbReference type="Pfam" id="PF03406">
    <property type="entry name" value="Phage_fiber_2"/>
    <property type="match status" value="1"/>
</dbReference>
<evidence type="ECO:0000256" key="2">
    <source>
        <dbReference type="ARBA" id="ARBA00022581"/>
    </source>
</evidence>
<reference evidence="6" key="1">
    <citation type="submission" date="2016-05" db="EMBL/GenBank/DDBJ databases">
        <title>Draft genome of Corynebacterium afermentans subsp. afermentans LCDC 88199T.</title>
        <authorList>
            <person name="Bernier A.-M."/>
            <person name="Bernard K."/>
        </authorList>
    </citation>
    <scope>NUCLEOTIDE SEQUENCE [LARGE SCALE GENOMIC DNA]</scope>
    <source>
        <strain evidence="6">NML01-0328</strain>
    </source>
</reference>
<feature type="domain" description="Phage tail collar" evidence="4">
    <location>
        <begin position="156"/>
        <end position="214"/>
    </location>
</feature>
<dbReference type="InterPro" id="IPR011083">
    <property type="entry name" value="Phage_tail_collar_dom"/>
</dbReference>
<dbReference type="PANTHER" id="PTHR35191:SF1">
    <property type="entry name" value="PROPHAGE SIDE TAIL FIBER PROTEIN HOMOLOG STFQ-RELATED"/>
    <property type="match status" value="1"/>
</dbReference>
<evidence type="ECO:0000313" key="6">
    <source>
        <dbReference type="Proteomes" id="UP000078003"/>
    </source>
</evidence>
<sequence>MANITEELDNPQWAEGIYQLETTDPVLGGPNGIANRQAKELAARTQYLKKKQEEDKPGAASTTKAGIVQLSSATDSNSEELAATPKAVKAAYDKAVESAGKGLPVGAVIGFPRSITSQEGYLKADGSTFNQSTYPDLYRVLGGNRLPDMRDTTPVGELVMWTMDGALPDYLIDANGQNISRTAYPELFAKWGTRYGAGNGSTTFGVPDWRGEFPRFWDNGRGVDVGRALGSAQSDEFKSHTHGGVPQRAGDSDRGGAVSWFSIDGIGQTEAAGGSETRPRNVAVRACIVAKPSDKGINYWIKAYGKVTNAGVLDASTLAAGLQNKSDKGHTHRAAEINDFAEAVAALTVYQKIGTFDICKLPDGTQIESGTVRIQNHNNNPTARVLTWPLAFITAPVVVATLSAPEGNVRDIWVTIDSRQSNQSAVYYWVHEQIYNTPDVTVNFVAIGRWK</sequence>
<dbReference type="Proteomes" id="UP000078003">
    <property type="component" value="Unassembled WGS sequence"/>
</dbReference>
<dbReference type="InterPro" id="IPR005068">
    <property type="entry name" value="Phage_lambda_Stf-r2"/>
</dbReference>
<dbReference type="Gene3D" id="3.90.1340.10">
    <property type="entry name" value="Phage tail collar domain"/>
    <property type="match status" value="2"/>
</dbReference>
<dbReference type="InterPro" id="IPR051934">
    <property type="entry name" value="Phage_Tail_Fiber_Structural"/>
</dbReference>
<dbReference type="EMBL" id="LXSF01000002">
    <property type="protein sequence ID" value="OAM17436.1"/>
    <property type="molecule type" value="Genomic_DNA"/>
</dbReference>
<dbReference type="InterPro" id="IPR037053">
    <property type="entry name" value="Phage_tail_collar_dom_sf"/>
</dbReference>
<evidence type="ECO:0000256" key="3">
    <source>
        <dbReference type="SAM" id="MobiDB-lite"/>
    </source>
</evidence>
<accession>A0A1A9REM0</accession>
<feature type="region of interest" description="Disordered" evidence="3">
    <location>
        <begin position="233"/>
        <end position="254"/>
    </location>
</feature>
<feature type="domain" description="Phage tail collar" evidence="4">
    <location>
        <begin position="106"/>
        <end position="154"/>
    </location>
</feature>
<dbReference type="Pfam" id="PF07484">
    <property type="entry name" value="Collar"/>
    <property type="match status" value="2"/>
</dbReference>
<dbReference type="GO" id="GO:0046718">
    <property type="term" value="P:symbiont entry into host cell"/>
    <property type="evidence" value="ECO:0007669"/>
    <property type="project" value="InterPro"/>
</dbReference>
<dbReference type="GO" id="GO:0019062">
    <property type="term" value="P:virion attachment to host cell"/>
    <property type="evidence" value="ECO:0007669"/>
    <property type="project" value="InterPro"/>
</dbReference>
<gene>
    <name evidence="5" type="ORF">A7P85_03580</name>
</gene>
<evidence type="ECO:0000256" key="1">
    <source>
        <dbReference type="ARBA" id="ARBA00004328"/>
    </source>
</evidence>
<feature type="region of interest" description="Disordered" evidence="3">
    <location>
        <begin position="48"/>
        <end position="67"/>
    </location>
</feature>
<comment type="subcellular location">
    <subcellularLocation>
        <location evidence="1">Virion</location>
    </subcellularLocation>
</comment>
<dbReference type="AlphaFoldDB" id="A0A1A9REM0"/>
<organism evidence="5 6">
    <name type="scientific">Eikenella corrodens</name>
    <dbReference type="NCBI Taxonomy" id="539"/>
    <lineage>
        <taxon>Bacteria</taxon>
        <taxon>Pseudomonadati</taxon>
        <taxon>Pseudomonadota</taxon>
        <taxon>Betaproteobacteria</taxon>
        <taxon>Neisseriales</taxon>
        <taxon>Neisseriaceae</taxon>
        <taxon>Eikenella</taxon>
    </lineage>
</organism>
<evidence type="ECO:0000259" key="4">
    <source>
        <dbReference type="Pfam" id="PF07484"/>
    </source>
</evidence>
<evidence type="ECO:0000313" key="5">
    <source>
        <dbReference type="EMBL" id="OAM17436.1"/>
    </source>
</evidence>
<name>A0A1A9REM0_EIKCO</name>
<proteinExistence type="predicted"/>
<comment type="caution">
    <text evidence="5">The sequence shown here is derived from an EMBL/GenBank/DDBJ whole genome shotgun (WGS) entry which is preliminary data.</text>
</comment>
<keyword evidence="2" id="KW-0945">Host-virus interaction</keyword>
<dbReference type="SUPFAM" id="SSF88874">
    <property type="entry name" value="Receptor-binding domain of short tail fibre protein gp12"/>
    <property type="match status" value="2"/>
</dbReference>
<protein>
    <recommendedName>
        <fullName evidence="4">Phage tail collar domain-containing protein</fullName>
    </recommendedName>
</protein>
<dbReference type="PANTHER" id="PTHR35191">
    <property type="entry name" value="PROPHAGE SIDE TAIL FIBER PROTEIN HOMOLOG STFQ-RELATED"/>
    <property type="match status" value="1"/>
</dbReference>